<dbReference type="GO" id="GO:0008146">
    <property type="term" value="F:sulfotransferase activity"/>
    <property type="evidence" value="ECO:0007669"/>
    <property type="project" value="InterPro"/>
</dbReference>
<evidence type="ECO:0000313" key="10">
    <source>
        <dbReference type="Proteomes" id="UP000232323"/>
    </source>
</evidence>
<feature type="active site" description="For sulfotransferase activity" evidence="3">
    <location>
        <position position="101"/>
    </location>
</feature>
<dbReference type="Gene3D" id="3.40.50.300">
    <property type="entry name" value="P-loop containing nucleotide triphosphate hydrolases"/>
    <property type="match status" value="1"/>
</dbReference>
<evidence type="ECO:0000256" key="3">
    <source>
        <dbReference type="PIRSR" id="PIRSR637359-1"/>
    </source>
</evidence>
<protein>
    <recommendedName>
        <fullName evidence="5">Sulfotransferase</fullName>
        <ecNumber evidence="5">2.8.2.-</ecNumber>
    </recommendedName>
</protein>
<evidence type="ECO:0000256" key="5">
    <source>
        <dbReference type="RuleBase" id="RU361155"/>
    </source>
</evidence>
<keyword evidence="2" id="KW-0325">Glycoprotein</keyword>
<evidence type="ECO:0000259" key="8">
    <source>
        <dbReference type="Pfam" id="PF00685"/>
    </source>
</evidence>
<gene>
    <name evidence="9" type="ORF">CEUSTIGMA_g4427.t1</name>
</gene>
<feature type="compositionally biased region" description="Low complexity" evidence="6">
    <location>
        <begin position="425"/>
        <end position="434"/>
    </location>
</feature>
<dbReference type="Pfam" id="PF00685">
    <property type="entry name" value="Sulfotransfer_1"/>
    <property type="match status" value="1"/>
</dbReference>
<feature type="binding site" evidence="4">
    <location>
        <position position="206"/>
    </location>
    <ligand>
        <name>3'-phosphoadenylyl sulfate</name>
        <dbReference type="ChEBI" id="CHEBI:58339"/>
    </ligand>
</feature>
<keyword evidence="10" id="KW-1185">Reference proteome</keyword>
<proteinExistence type="inferred from homology"/>
<evidence type="ECO:0000256" key="6">
    <source>
        <dbReference type="SAM" id="MobiDB-lite"/>
    </source>
</evidence>
<keyword evidence="7" id="KW-1133">Transmembrane helix</keyword>
<feature type="compositionally biased region" description="Polar residues" evidence="6">
    <location>
        <begin position="454"/>
        <end position="466"/>
    </location>
</feature>
<evidence type="ECO:0000256" key="7">
    <source>
        <dbReference type="SAM" id="Phobius"/>
    </source>
</evidence>
<keyword evidence="1 5" id="KW-0808">Transferase</keyword>
<organism evidence="9 10">
    <name type="scientific">Chlamydomonas eustigma</name>
    <dbReference type="NCBI Taxonomy" id="1157962"/>
    <lineage>
        <taxon>Eukaryota</taxon>
        <taxon>Viridiplantae</taxon>
        <taxon>Chlorophyta</taxon>
        <taxon>core chlorophytes</taxon>
        <taxon>Chlorophyceae</taxon>
        <taxon>CS clade</taxon>
        <taxon>Chlamydomonadales</taxon>
        <taxon>Chlamydomonadaceae</taxon>
        <taxon>Chlamydomonas</taxon>
    </lineage>
</organism>
<dbReference type="InterPro" id="IPR027417">
    <property type="entry name" value="P-loop_NTPase"/>
</dbReference>
<dbReference type="EC" id="2.8.2.-" evidence="5"/>
<comment type="caution">
    <text evidence="9">The sequence shown here is derived from an EMBL/GenBank/DDBJ whole genome shotgun (WGS) entry which is preliminary data.</text>
</comment>
<evidence type="ECO:0000256" key="2">
    <source>
        <dbReference type="ARBA" id="ARBA00023180"/>
    </source>
</evidence>
<dbReference type="InterPro" id="IPR037359">
    <property type="entry name" value="NST/OST"/>
</dbReference>
<dbReference type="Pfam" id="PF13469">
    <property type="entry name" value="Sulfotransfer_3"/>
    <property type="match status" value="1"/>
</dbReference>
<name>A0A250X2K1_9CHLO</name>
<dbReference type="SUPFAM" id="SSF52540">
    <property type="entry name" value="P-loop containing nucleoside triphosphate hydrolases"/>
    <property type="match status" value="1"/>
</dbReference>
<feature type="domain" description="Sulfotransferase" evidence="8">
    <location>
        <begin position="270"/>
        <end position="354"/>
    </location>
</feature>
<comment type="similarity">
    <text evidence="5">Belongs to the sulfotransferase 1 family.</text>
</comment>
<feature type="binding site" evidence="4">
    <location>
        <position position="214"/>
    </location>
    <ligand>
        <name>3'-phosphoadenylyl sulfate</name>
        <dbReference type="ChEBI" id="CHEBI:58339"/>
    </ligand>
</feature>
<reference evidence="9 10" key="1">
    <citation type="submission" date="2017-08" db="EMBL/GenBank/DDBJ databases">
        <title>Acidophilic green algal genome provides insights into adaptation to an acidic environment.</title>
        <authorList>
            <person name="Hirooka S."/>
            <person name="Hirose Y."/>
            <person name="Kanesaki Y."/>
            <person name="Higuchi S."/>
            <person name="Fujiwara T."/>
            <person name="Onuma R."/>
            <person name="Era A."/>
            <person name="Ohbayashi R."/>
            <person name="Uzuka A."/>
            <person name="Nozaki H."/>
            <person name="Yoshikawa H."/>
            <person name="Miyagishima S.Y."/>
        </authorList>
    </citation>
    <scope>NUCLEOTIDE SEQUENCE [LARGE SCALE GENOMIC DNA]</scope>
    <source>
        <strain evidence="9 10">NIES-2499</strain>
    </source>
</reference>
<dbReference type="AlphaFoldDB" id="A0A250X2K1"/>
<evidence type="ECO:0000256" key="4">
    <source>
        <dbReference type="PIRSR" id="PIRSR637359-2"/>
    </source>
</evidence>
<sequence>MLLYNLLLLLVGLPVLILYWLVAHLLAWIITFTVIPSRLLSRKLNWACPFIPQIWLHMGHFRGTATRIGFEASYCINFFTRLFTLPIRTGLPSFYIVGFPKCGTTSLAEHLKRHPALSGTAGLPYHEALSKESHFFEGVLGPKHAHQGWLYRTFFPTLISKWWAEKVLGVGKWMCFDACPVHACLPYVAKRMAKLTPEAKIIVMLRNPVQGLFSAEIMFRDMGIKLPWKSLTEELTHERSLGASLTSGGPGRLSYINGDDLTMFDDPRFDVRDEAVSAWQSLYKLEVEEDLPYSLPEFFYFHLYSHMKCGEYAPLIEQYYKYFPPENIMVVNFSDFILKTELVVKEVLHFVGADSQHFTYQTLHAGMKGNYHGLVMHPTVASALTAHYRPSVERLQQILGKDLGWEGFEGLSVTKTIPQPHRNASEAGSSNSASTHQTAGLPDDTLPRPDQRLQQKGSQLFRSQKGSGALPPEETLVTVEEPPLQAGCHPLLGQSAIVNYPTPHSILQAAGQYGHLVTSATPSPHLALQLICPDAPVDSDEDAGCEAAGDRSVVAGTEQCIVSAATQEKDVAVTTAWGSPHSNMTAGMD</sequence>
<keyword evidence="7" id="KW-0812">Transmembrane</keyword>
<feature type="region of interest" description="Disordered" evidence="6">
    <location>
        <begin position="417"/>
        <end position="471"/>
    </location>
</feature>
<dbReference type="Proteomes" id="UP000232323">
    <property type="component" value="Unassembled WGS sequence"/>
</dbReference>
<dbReference type="PANTHER" id="PTHR10605:SF56">
    <property type="entry name" value="BIFUNCTIONAL HEPARAN SULFATE N-DEACETYLASE_N-SULFOTRANSFERASE"/>
    <property type="match status" value="1"/>
</dbReference>
<dbReference type="PANTHER" id="PTHR10605">
    <property type="entry name" value="HEPARAN SULFATE SULFOTRANSFERASE"/>
    <property type="match status" value="1"/>
</dbReference>
<dbReference type="EMBL" id="BEGY01000021">
    <property type="protein sequence ID" value="GAX76980.1"/>
    <property type="molecule type" value="Genomic_DNA"/>
</dbReference>
<dbReference type="InterPro" id="IPR000863">
    <property type="entry name" value="Sulfotransferase_dom"/>
</dbReference>
<dbReference type="OrthoDB" id="411451at2759"/>
<evidence type="ECO:0000256" key="1">
    <source>
        <dbReference type="ARBA" id="ARBA00022679"/>
    </source>
</evidence>
<accession>A0A250X2K1</accession>
<keyword evidence="7" id="KW-0472">Membrane</keyword>
<feature type="transmembrane region" description="Helical" evidence="7">
    <location>
        <begin position="6"/>
        <end position="35"/>
    </location>
</feature>
<evidence type="ECO:0000313" key="9">
    <source>
        <dbReference type="EMBL" id="GAX76980.1"/>
    </source>
</evidence>